<sequence>MPITLATPPEAAAAELGERLPPLARSAALEARAPAIGRAAGRFELKGNMRVARSLAEVADADVVASPVYALGLDQLAKGKLGDGARLTAWSWVIATEAGAVSAETLAETNRFAQITNAASAGRFRRALLDMAAGNADADGEAVQLRIPALHTSLLWIKGRREVYEVLDTSVAGLQTGRRYTAAELLKVLKPEAESRLRNDTLDG</sequence>
<dbReference type="Proteomes" id="UP000788419">
    <property type="component" value="Unassembled WGS sequence"/>
</dbReference>
<proteinExistence type="predicted"/>
<organism evidence="1 2">
    <name type="scientific">Pseudoxanthomonas daejeonensis</name>
    <dbReference type="NCBI Taxonomy" id="266062"/>
    <lineage>
        <taxon>Bacteria</taxon>
        <taxon>Pseudomonadati</taxon>
        <taxon>Pseudomonadota</taxon>
        <taxon>Gammaproteobacteria</taxon>
        <taxon>Lysobacterales</taxon>
        <taxon>Lysobacteraceae</taxon>
        <taxon>Pseudoxanthomonas</taxon>
    </lineage>
</organism>
<dbReference type="RefSeq" id="WP_162409939.1">
    <property type="nucleotide sequence ID" value="NZ_PDWN01000006.1"/>
</dbReference>
<reference evidence="1 2" key="1">
    <citation type="submission" date="2017-10" db="EMBL/GenBank/DDBJ databases">
        <title>Whole genome sequencing of members of genus Pseudoxanthomonas.</title>
        <authorList>
            <person name="Kumar S."/>
            <person name="Bansal K."/>
            <person name="Kaur A."/>
            <person name="Patil P."/>
            <person name="Sharma S."/>
            <person name="Patil P.B."/>
        </authorList>
    </citation>
    <scope>NUCLEOTIDE SEQUENCE [LARGE SCALE GENOMIC DNA]</scope>
    <source>
        <strain evidence="1 2">DSM 17801</strain>
    </source>
</reference>
<evidence type="ECO:0000313" key="1">
    <source>
        <dbReference type="EMBL" id="KAF1695033.1"/>
    </source>
</evidence>
<keyword evidence="2" id="KW-1185">Reference proteome</keyword>
<name>A0ABQ6Z7K6_9GAMM</name>
<gene>
    <name evidence="1" type="ORF">CSC65_07395</name>
</gene>
<accession>A0ABQ6Z7K6</accession>
<comment type="caution">
    <text evidence="1">The sequence shown here is derived from an EMBL/GenBank/DDBJ whole genome shotgun (WGS) entry which is preliminary data.</text>
</comment>
<dbReference type="EMBL" id="PDWN01000006">
    <property type="protein sequence ID" value="KAF1695033.1"/>
    <property type="molecule type" value="Genomic_DNA"/>
</dbReference>
<evidence type="ECO:0000313" key="2">
    <source>
        <dbReference type="Proteomes" id="UP000788419"/>
    </source>
</evidence>
<protein>
    <submittedName>
        <fullName evidence="1">Uncharacterized protein</fullName>
    </submittedName>
</protein>